<keyword evidence="9" id="KW-0282">Flagellum</keyword>
<feature type="chain" id="PRO_5038159364" description="Flagella basal body P-ring formation protein FlgA" evidence="7">
    <location>
        <begin position="17"/>
        <end position="234"/>
    </location>
</feature>
<feature type="domain" description="SAF" evidence="8">
    <location>
        <begin position="109"/>
        <end position="171"/>
    </location>
</feature>
<dbReference type="InterPro" id="IPR041231">
    <property type="entry name" value="FlgA_N"/>
</dbReference>
<proteinExistence type="inferred from homology"/>
<evidence type="ECO:0000313" key="10">
    <source>
        <dbReference type="Proteomes" id="UP000635983"/>
    </source>
</evidence>
<dbReference type="GO" id="GO:0042597">
    <property type="term" value="C:periplasmic space"/>
    <property type="evidence" value="ECO:0007669"/>
    <property type="project" value="UniProtKB-SubCell"/>
</dbReference>
<evidence type="ECO:0000259" key="8">
    <source>
        <dbReference type="SMART" id="SM00858"/>
    </source>
</evidence>
<dbReference type="InterPro" id="IPR039246">
    <property type="entry name" value="Flagellar_FlgA"/>
</dbReference>
<evidence type="ECO:0000256" key="2">
    <source>
        <dbReference type="ARBA" id="ARBA00010474"/>
    </source>
</evidence>
<dbReference type="Pfam" id="PF13144">
    <property type="entry name" value="ChapFlgA"/>
    <property type="match status" value="1"/>
</dbReference>
<evidence type="ECO:0000256" key="1">
    <source>
        <dbReference type="ARBA" id="ARBA00004418"/>
    </source>
</evidence>
<dbReference type="SMART" id="SM00858">
    <property type="entry name" value="SAF"/>
    <property type="match status" value="1"/>
</dbReference>
<reference evidence="9" key="1">
    <citation type="journal article" date="2014" name="Int. J. Syst. Evol. Microbiol.">
        <title>Complete genome sequence of Corynebacterium casei LMG S-19264T (=DSM 44701T), isolated from a smear-ripened cheese.</title>
        <authorList>
            <consortium name="US DOE Joint Genome Institute (JGI-PGF)"/>
            <person name="Walter F."/>
            <person name="Albersmeier A."/>
            <person name="Kalinowski J."/>
            <person name="Ruckert C."/>
        </authorList>
    </citation>
    <scope>NUCLEOTIDE SEQUENCE</scope>
    <source>
        <strain evidence="9">JCM 30078</strain>
    </source>
</reference>
<accession>A0A917PT05</accession>
<dbReference type="Pfam" id="PF17656">
    <property type="entry name" value="ChapFlgA_N"/>
    <property type="match status" value="1"/>
</dbReference>
<dbReference type="EMBL" id="BMPO01000003">
    <property type="protein sequence ID" value="GGJ90102.1"/>
    <property type="molecule type" value="Genomic_DNA"/>
</dbReference>
<comment type="caution">
    <text evidence="9">The sequence shown here is derived from an EMBL/GenBank/DDBJ whole genome shotgun (WGS) entry which is preliminary data.</text>
</comment>
<gene>
    <name evidence="9" type="ORF">GCM10009304_14570</name>
</gene>
<keyword evidence="9" id="KW-0966">Cell projection</keyword>
<dbReference type="Gene3D" id="2.30.30.760">
    <property type="match status" value="1"/>
</dbReference>
<comment type="function">
    <text evidence="6 7">Involved in the assembly process of the P-ring formation. It may associate with FlgF on the rod constituting a structure essential for the P-ring assembly or may act as a modulator protein for the P-ring assembly.</text>
</comment>
<name>A0A917PT05_9PSED</name>
<protein>
    <recommendedName>
        <fullName evidence="3 7">Flagella basal body P-ring formation protein FlgA</fullName>
    </recommendedName>
</protein>
<dbReference type="PANTHER" id="PTHR36307:SF1">
    <property type="entry name" value="FLAGELLA BASAL BODY P-RING FORMATION PROTEIN FLGA"/>
    <property type="match status" value="1"/>
</dbReference>
<keyword evidence="7" id="KW-1005">Bacterial flagellum biogenesis</keyword>
<sequence>MFALCLGLMVMPSAQAQETSTTPNQLIGTAQGFLEWAVEDYLQRSAIEARHEISINSIDSRLRLAYCDTGLDAALESPVEPIGRVTVRVSCTGSAPWTVFVPGQVKFFRNVVVTTQPLKRLAVVGPEQVALAERDIGLIKQGYITSVDQVVGKKLTRPTVMDQVLSPSFLDEAEVIHKGDQVVISARSGVIDVRMPGEALADGARGQQIRVRNQRSERVVKARVTGPGQVEVDM</sequence>
<keyword evidence="10" id="KW-1185">Reference proteome</keyword>
<dbReference type="Gene3D" id="3.90.1210.10">
    <property type="entry name" value="Antifreeze-like/N-acetylneuraminic acid synthase C-terminal domain"/>
    <property type="match status" value="1"/>
</dbReference>
<keyword evidence="9" id="KW-0969">Cilium</keyword>
<feature type="signal peptide" evidence="7">
    <location>
        <begin position="1"/>
        <end position="16"/>
    </location>
</feature>
<evidence type="ECO:0000256" key="5">
    <source>
        <dbReference type="ARBA" id="ARBA00022764"/>
    </source>
</evidence>
<dbReference type="PANTHER" id="PTHR36307">
    <property type="entry name" value="FLAGELLA BASAL BODY P-RING FORMATION PROTEIN FLGA"/>
    <property type="match status" value="1"/>
</dbReference>
<organism evidence="9 10">
    <name type="scientific">Pseudomonas matsuisoli</name>
    <dbReference type="NCBI Taxonomy" id="1515666"/>
    <lineage>
        <taxon>Bacteria</taxon>
        <taxon>Pseudomonadati</taxon>
        <taxon>Pseudomonadota</taxon>
        <taxon>Gammaproteobacteria</taxon>
        <taxon>Pseudomonadales</taxon>
        <taxon>Pseudomonadaceae</taxon>
        <taxon>Pseudomonas</taxon>
    </lineage>
</organism>
<dbReference type="Proteomes" id="UP000635983">
    <property type="component" value="Unassembled WGS sequence"/>
</dbReference>
<dbReference type="AlphaFoldDB" id="A0A917PT05"/>
<evidence type="ECO:0000256" key="3">
    <source>
        <dbReference type="ARBA" id="ARBA00014754"/>
    </source>
</evidence>
<keyword evidence="4 7" id="KW-0732">Signal</keyword>
<evidence type="ECO:0000313" key="9">
    <source>
        <dbReference type="EMBL" id="GGJ90102.1"/>
    </source>
</evidence>
<comment type="similarity">
    <text evidence="2 7">Belongs to the FlgA family.</text>
</comment>
<reference evidence="9" key="2">
    <citation type="submission" date="2020-09" db="EMBL/GenBank/DDBJ databases">
        <authorList>
            <person name="Sun Q."/>
            <person name="Ohkuma M."/>
        </authorList>
    </citation>
    <scope>NUCLEOTIDE SEQUENCE</scope>
    <source>
        <strain evidence="9">JCM 30078</strain>
    </source>
</reference>
<dbReference type="InterPro" id="IPR017585">
    <property type="entry name" value="SAF_FlgA"/>
</dbReference>
<evidence type="ECO:0000256" key="4">
    <source>
        <dbReference type="ARBA" id="ARBA00022729"/>
    </source>
</evidence>
<dbReference type="NCBIfam" id="TIGR03170">
    <property type="entry name" value="flgA_cterm"/>
    <property type="match status" value="1"/>
</dbReference>
<dbReference type="InterPro" id="IPR013974">
    <property type="entry name" value="SAF"/>
</dbReference>
<keyword evidence="5 7" id="KW-0574">Periplasm</keyword>
<evidence type="ECO:0000256" key="7">
    <source>
        <dbReference type="RuleBase" id="RU362063"/>
    </source>
</evidence>
<dbReference type="GO" id="GO:0044780">
    <property type="term" value="P:bacterial-type flagellum assembly"/>
    <property type="evidence" value="ECO:0007669"/>
    <property type="project" value="InterPro"/>
</dbReference>
<comment type="subcellular location">
    <subcellularLocation>
        <location evidence="1 7">Periplasm</location>
    </subcellularLocation>
</comment>
<dbReference type="CDD" id="cd11614">
    <property type="entry name" value="SAF_CpaB_FlgA_like"/>
    <property type="match status" value="1"/>
</dbReference>
<evidence type="ECO:0000256" key="6">
    <source>
        <dbReference type="ARBA" id="ARBA00025643"/>
    </source>
</evidence>